<feature type="compositionally biased region" description="Low complexity" evidence="1">
    <location>
        <begin position="600"/>
        <end position="615"/>
    </location>
</feature>
<feature type="compositionally biased region" description="Low complexity" evidence="1">
    <location>
        <begin position="770"/>
        <end position="785"/>
    </location>
</feature>
<evidence type="ECO:0000256" key="1">
    <source>
        <dbReference type="SAM" id="MobiDB-lite"/>
    </source>
</evidence>
<feature type="compositionally biased region" description="Polar residues" evidence="1">
    <location>
        <begin position="448"/>
        <end position="464"/>
    </location>
</feature>
<organism evidence="2">
    <name type="scientific">Oikopleura dioica</name>
    <name type="common">Tunicate</name>
    <dbReference type="NCBI Taxonomy" id="34765"/>
    <lineage>
        <taxon>Eukaryota</taxon>
        <taxon>Metazoa</taxon>
        <taxon>Chordata</taxon>
        <taxon>Tunicata</taxon>
        <taxon>Appendicularia</taxon>
        <taxon>Copelata</taxon>
        <taxon>Oikopleuridae</taxon>
        <taxon>Oikopleura</taxon>
    </lineage>
</organism>
<feature type="compositionally biased region" description="Basic and acidic residues" evidence="1">
    <location>
        <begin position="807"/>
        <end position="823"/>
    </location>
</feature>
<feature type="region of interest" description="Disordered" evidence="1">
    <location>
        <begin position="216"/>
        <end position="888"/>
    </location>
</feature>
<feature type="compositionally biased region" description="Polar residues" evidence="1">
    <location>
        <begin position="560"/>
        <end position="577"/>
    </location>
</feature>
<dbReference type="InterPro" id="IPR011042">
    <property type="entry name" value="6-blade_b-propeller_TolB-like"/>
</dbReference>
<feature type="compositionally biased region" description="Polar residues" evidence="1">
    <location>
        <begin position="623"/>
        <end position="633"/>
    </location>
</feature>
<feature type="compositionally biased region" description="Polar residues" evidence="1">
    <location>
        <begin position="711"/>
        <end position="723"/>
    </location>
</feature>
<feature type="compositionally biased region" description="Low complexity" evidence="1">
    <location>
        <begin position="289"/>
        <end position="305"/>
    </location>
</feature>
<dbReference type="AlphaFoldDB" id="E4Z1X2"/>
<feature type="compositionally biased region" description="Basic and acidic residues" evidence="1">
    <location>
        <begin position="236"/>
        <end position="250"/>
    </location>
</feature>
<feature type="compositionally biased region" description="Basic and acidic residues" evidence="1">
    <location>
        <begin position="342"/>
        <end position="351"/>
    </location>
</feature>
<feature type="compositionally biased region" description="Polar residues" evidence="1">
    <location>
        <begin position="682"/>
        <end position="693"/>
    </location>
</feature>
<name>E4Z1X2_OIKDI</name>
<dbReference type="Gene3D" id="2.120.10.30">
    <property type="entry name" value="TolB, C-terminal domain"/>
    <property type="match status" value="1"/>
</dbReference>
<reference evidence="2" key="1">
    <citation type="journal article" date="2010" name="Science">
        <title>Plasticity of animal genome architecture unmasked by rapid evolution of a pelagic tunicate.</title>
        <authorList>
            <person name="Denoeud F."/>
            <person name="Henriet S."/>
            <person name="Mungpakdee S."/>
            <person name="Aury J.M."/>
            <person name="Da Silva C."/>
            <person name="Brinkmann H."/>
            <person name="Mikhaleva J."/>
            <person name="Olsen L.C."/>
            <person name="Jubin C."/>
            <person name="Canestro C."/>
            <person name="Bouquet J.M."/>
            <person name="Danks G."/>
            <person name="Poulain J."/>
            <person name="Campsteijn C."/>
            <person name="Adamski M."/>
            <person name="Cross I."/>
            <person name="Yadetie F."/>
            <person name="Muffato M."/>
            <person name="Louis A."/>
            <person name="Butcher S."/>
            <person name="Tsagkogeorga G."/>
            <person name="Konrad A."/>
            <person name="Singh S."/>
            <person name="Jensen M.F."/>
            <person name="Cong E.H."/>
            <person name="Eikeseth-Otteraa H."/>
            <person name="Noel B."/>
            <person name="Anthouard V."/>
            <person name="Porcel B.M."/>
            <person name="Kachouri-Lafond R."/>
            <person name="Nishino A."/>
            <person name="Ugolini M."/>
            <person name="Chourrout P."/>
            <person name="Nishida H."/>
            <person name="Aasland R."/>
            <person name="Huzurbazar S."/>
            <person name="Westhof E."/>
            <person name="Delsuc F."/>
            <person name="Lehrach H."/>
            <person name="Reinhardt R."/>
            <person name="Weissenbach J."/>
            <person name="Roy S.W."/>
            <person name="Artiguenave F."/>
            <person name="Postlethwait J.H."/>
            <person name="Manak J.R."/>
            <person name="Thompson E.M."/>
            <person name="Jaillon O."/>
            <person name="Du Pasquier L."/>
            <person name="Boudinot P."/>
            <person name="Liberles D.A."/>
            <person name="Volff J.N."/>
            <person name="Philippe H."/>
            <person name="Lenhard B."/>
            <person name="Roest Crollius H."/>
            <person name="Wincker P."/>
            <person name="Chourrout D."/>
        </authorList>
    </citation>
    <scope>NUCLEOTIDE SEQUENCE [LARGE SCALE GENOMIC DNA]</scope>
</reference>
<feature type="compositionally biased region" description="Basic and acidic residues" evidence="1">
    <location>
        <begin position="273"/>
        <end position="287"/>
    </location>
</feature>
<feature type="compositionally biased region" description="Polar residues" evidence="1">
    <location>
        <begin position="641"/>
        <end position="669"/>
    </location>
</feature>
<evidence type="ECO:0000313" key="2">
    <source>
        <dbReference type="EMBL" id="CBY41700.1"/>
    </source>
</evidence>
<dbReference type="SUPFAM" id="SSF101898">
    <property type="entry name" value="NHL repeat"/>
    <property type="match status" value="1"/>
</dbReference>
<feature type="non-terminal residue" evidence="2">
    <location>
        <position position="1"/>
    </location>
</feature>
<feature type="compositionally biased region" description="Basic and acidic residues" evidence="1">
    <location>
        <begin position="404"/>
        <end position="419"/>
    </location>
</feature>
<feature type="compositionally biased region" description="Polar residues" evidence="1">
    <location>
        <begin position="432"/>
        <end position="441"/>
    </location>
</feature>
<feature type="compositionally biased region" description="Low complexity" evidence="1">
    <location>
        <begin position="696"/>
        <end position="705"/>
    </location>
</feature>
<feature type="compositionally biased region" description="Low complexity" evidence="1">
    <location>
        <begin position="526"/>
        <end position="538"/>
    </location>
</feature>
<feature type="compositionally biased region" description="Polar residues" evidence="1">
    <location>
        <begin position="847"/>
        <end position="856"/>
    </location>
</feature>
<sequence length="1043" mass="112472">KSKIVQKKSFRMLQPKRGPPMFSSRGKTGPCFGLFLSRKQEIGTFVNDEKRGPTLFWWNPHSGAHRTVNVNIPRYSQVRFAKHYGNIIALSDMNRNDFALWLITIEGDLIKKINLNREDVRQPAGITFDQSGKILLADSKGQRILYFTADGDYKGDVTFDAPLLRSQKRVTDICLDQRGMLTILSLDKTLSLYKVNEPKDEDESLVEAEDFDPYSETLDFEPDMKDASRVEASQSDFDKDMAAFGDDSKGEGGGFKWSRKETTADANGWGSASKEKPEREAGWKSTEKNNSGWGTSASTSSANGWLTEKASPCPSEKKATPSAGNGWGSPEKPKNSGWGDSSNEKSADDGLSKSAAPETSTTASGWGVQKNDGDEKSSGWGNVRSRSSSSSSKKDDGWGAESQQNKDEWGKSCPSEKKATPSAGNGWGSPEKPQNSGWGDSSNEKSANDGLSKSAAPETSTTASGWGVQKNDGDEKSSGWGNARSRSTSSSSKKDDDWGAESQQNKDEWGKSGKTGSSSWANGNNRSRSTSSTSSKSSGWGQEPRGNSGGWGSTDDRGAQKNSWGNNDRSYPINSTPKNEDNGWGRPPSVPRERRNANCGSRSHSRSPSPGGRRPWAGHQQKNDWGNKSTDTWGNKDKSGNQKNEWGSSQDNNQRAWSGKAKSSSQQKNSGREKADPDTEGWGNTSAKKSSPMTEGWGSSKSASAGGWGNPTDSEGSVASKNNSGGGLGNTTDSESSVASKNNSGGGWGNSSSEESKRSRTNSLSKQAEGWGASSSSNSSGWGMSIEKASDSGWGDSKNETSTGWGDSKKETSTGWGDSKKETSTGWGDSSCSSSPVPTGAGWGGSVPQQAVNESGASIWADSKAKPPPPIYIPPNAAQRRRWESKEEPVEAPSAKFLECIGIKPKSVAAHASGIIVPPRDPRLKKRISLGDYKQRPAPTVPKVAVVPIDSQPENTKEDVKLPDHSSKKLEIFACVRVRMSQKFSRASACACACLKNFRVRVRARAHVSKIFACACVRARTCDLFYNFNFIKAAPKNKRDFSL</sequence>
<proteinExistence type="predicted"/>
<protein>
    <submittedName>
        <fullName evidence="2">Uncharacterized protein</fullName>
    </submittedName>
</protein>
<dbReference type="Proteomes" id="UP000011014">
    <property type="component" value="Unassembled WGS sequence"/>
</dbReference>
<feature type="compositionally biased region" description="Low complexity" evidence="1">
    <location>
        <begin position="378"/>
        <end position="391"/>
    </location>
</feature>
<gene>
    <name evidence="2" type="ORF">GSOID_T00023788001</name>
</gene>
<feature type="compositionally biased region" description="Polar residues" evidence="1">
    <location>
        <begin position="730"/>
        <end position="739"/>
    </location>
</feature>
<dbReference type="EMBL" id="FN656588">
    <property type="protein sequence ID" value="CBY41700.1"/>
    <property type="molecule type" value="Genomic_DNA"/>
</dbReference>
<accession>E4Z1X2</accession>